<dbReference type="AlphaFoldDB" id="A0A940MR28"/>
<feature type="compositionally biased region" description="Low complexity" evidence="1">
    <location>
        <begin position="1"/>
        <end position="12"/>
    </location>
</feature>
<name>A0A940MR28_9PROT</name>
<dbReference type="EMBL" id="JAGIZA010000002">
    <property type="protein sequence ID" value="MBP0491914.1"/>
    <property type="molecule type" value="Genomic_DNA"/>
</dbReference>
<protein>
    <submittedName>
        <fullName evidence="2">Uncharacterized protein</fullName>
    </submittedName>
</protein>
<feature type="compositionally biased region" description="Basic and acidic residues" evidence="1">
    <location>
        <begin position="13"/>
        <end position="22"/>
    </location>
</feature>
<keyword evidence="3" id="KW-1185">Reference proteome</keyword>
<dbReference type="Proteomes" id="UP000677537">
    <property type="component" value="Unassembled WGS sequence"/>
</dbReference>
<comment type="caution">
    <text evidence="2">The sequence shown here is derived from an EMBL/GenBank/DDBJ whole genome shotgun (WGS) entry which is preliminary data.</text>
</comment>
<reference evidence="2" key="1">
    <citation type="submission" date="2021-03" db="EMBL/GenBank/DDBJ databases">
        <authorList>
            <person name="So Y."/>
        </authorList>
    </citation>
    <scope>NUCLEOTIDE SEQUENCE</scope>
    <source>
        <strain evidence="2">SG15</strain>
    </source>
</reference>
<evidence type="ECO:0000313" key="2">
    <source>
        <dbReference type="EMBL" id="MBP0491914.1"/>
    </source>
</evidence>
<sequence>MSAALEPAAAHAPQDDTARPAPRDPAFLMQPERLAAFQPSRVSASRALMAQAIAEHWRIATRRFDIGADSAGTAIYEIATPGGTFSFLVYSNTPQRAGRTGRIIGRTWDMTGALVEGVATEEVVETTRRELPKLYAGRATPGTLIWCRSNRSMRVFDATVAALASGRQPDAALVAQSCYLMRNTGLDGNGTFGTRSFLALEEGHALRHPLAAQMLAAYMMREFAADLANHLAALQSPDAVALSPEVRRFLGIGNGSALGLILFINNHPRLINAWIAAREKAIAAARALPVQAADERLANLETLVRRAARFRREDRMVYDAFAPSALIAEELEAVAGLVAALHATGSKAAYPLDELAAQVTARFHPETEETLLSLMIELVPEEADHLARSMIVTEEMAVQPAMHAGALRAILRREYDWALAMDLARPGAYEHVWYKSATAEEPRRGPKAEAPPGTFNLGLDVPGLVQTLDAALAGRDTEEPVARLLLVRPDLRQIVARVQSLSGLPYHQPRVNIMADDFVPAHMVRLMNVALHGVDKTRDYLARNLRGVLFHGAPVAADLATGADPDWFYPPEPHA</sequence>
<dbReference type="RefSeq" id="WP_209370882.1">
    <property type="nucleotide sequence ID" value="NZ_JAGIZA010000002.1"/>
</dbReference>
<evidence type="ECO:0000256" key="1">
    <source>
        <dbReference type="SAM" id="MobiDB-lite"/>
    </source>
</evidence>
<accession>A0A940MR28</accession>
<organism evidence="2 3">
    <name type="scientific">Roseomonas indoligenes</name>
    <dbReference type="NCBI Taxonomy" id="2820811"/>
    <lineage>
        <taxon>Bacteria</taxon>
        <taxon>Pseudomonadati</taxon>
        <taxon>Pseudomonadota</taxon>
        <taxon>Alphaproteobacteria</taxon>
        <taxon>Acetobacterales</taxon>
        <taxon>Roseomonadaceae</taxon>
        <taxon>Roseomonas</taxon>
    </lineage>
</organism>
<feature type="region of interest" description="Disordered" evidence="1">
    <location>
        <begin position="1"/>
        <end position="24"/>
    </location>
</feature>
<gene>
    <name evidence="2" type="ORF">J5Y10_03890</name>
</gene>
<proteinExistence type="predicted"/>
<evidence type="ECO:0000313" key="3">
    <source>
        <dbReference type="Proteomes" id="UP000677537"/>
    </source>
</evidence>